<organism evidence="1 2">
    <name type="scientific">Protea cynaroides</name>
    <dbReference type="NCBI Taxonomy" id="273540"/>
    <lineage>
        <taxon>Eukaryota</taxon>
        <taxon>Viridiplantae</taxon>
        <taxon>Streptophyta</taxon>
        <taxon>Embryophyta</taxon>
        <taxon>Tracheophyta</taxon>
        <taxon>Spermatophyta</taxon>
        <taxon>Magnoliopsida</taxon>
        <taxon>Proteales</taxon>
        <taxon>Proteaceae</taxon>
        <taxon>Protea</taxon>
    </lineage>
</organism>
<protein>
    <submittedName>
        <fullName evidence="1">Uncharacterized protein</fullName>
    </submittedName>
</protein>
<name>A0A9Q0QNM2_9MAGN</name>
<gene>
    <name evidence="1" type="ORF">NE237_018027</name>
</gene>
<evidence type="ECO:0000313" key="2">
    <source>
        <dbReference type="Proteomes" id="UP001141806"/>
    </source>
</evidence>
<proteinExistence type="predicted"/>
<keyword evidence="2" id="KW-1185">Reference proteome</keyword>
<reference evidence="1" key="1">
    <citation type="journal article" date="2023" name="Plant J.">
        <title>The genome of the king protea, Protea cynaroides.</title>
        <authorList>
            <person name="Chang J."/>
            <person name="Duong T.A."/>
            <person name="Schoeman C."/>
            <person name="Ma X."/>
            <person name="Roodt D."/>
            <person name="Barker N."/>
            <person name="Li Z."/>
            <person name="Van de Peer Y."/>
            <person name="Mizrachi E."/>
        </authorList>
    </citation>
    <scope>NUCLEOTIDE SEQUENCE</scope>
    <source>
        <tissue evidence="1">Young leaves</tissue>
    </source>
</reference>
<dbReference type="AlphaFoldDB" id="A0A9Q0QNM2"/>
<comment type="caution">
    <text evidence="1">The sequence shown here is derived from an EMBL/GenBank/DDBJ whole genome shotgun (WGS) entry which is preliminary data.</text>
</comment>
<accession>A0A9Q0QNM2</accession>
<dbReference type="EMBL" id="JAMYWD010000007">
    <property type="protein sequence ID" value="KAJ4966178.1"/>
    <property type="molecule type" value="Genomic_DNA"/>
</dbReference>
<sequence>MPKQVKKNVISSSIFYSVSSFHLILVSNPLNPKLLQGNTFLTNEKISHRNLYTWCHVIQRPLSARVQQHEKILNMLTIQILPFLQTKKKWEASTHSSKS</sequence>
<dbReference type="Proteomes" id="UP001141806">
    <property type="component" value="Unassembled WGS sequence"/>
</dbReference>
<evidence type="ECO:0000313" key="1">
    <source>
        <dbReference type="EMBL" id="KAJ4966178.1"/>
    </source>
</evidence>